<dbReference type="RefSeq" id="WP_168964223.1">
    <property type="nucleotide sequence ID" value="NZ_JABAEW010000102.1"/>
</dbReference>
<dbReference type="AlphaFoldDB" id="A0A848B6K4"/>
<proteinExistence type="predicted"/>
<evidence type="ECO:0000313" key="1">
    <source>
        <dbReference type="EMBL" id="NMD89319.1"/>
    </source>
</evidence>
<protein>
    <submittedName>
        <fullName evidence="1">Uncharacterized protein</fullName>
    </submittedName>
</protein>
<dbReference type="Proteomes" id="UP000576225">
    <property type="component" value="Unassembled WGS sequence"/>
</dbReference>
<name>A0A848B6K4_9BACT</name>
<gene>
    <name evidence="1" type="ORF">HF882_22290</name>
</gene>
<reference evidence="1 2" key="1">
    <citation type="submission" date="2020-04" db="EMBL/GenBank/DDBJ databases">
        <authorList>
            <person name="Hitch T.C.A."/>
            <person name="Wylensek D."/>
            <person name="Clavel T."/>
        </authorList>
    </citation>
    <scope>NUCLEOTIDE SEQUENCE [LARGE SCALE GENOMIC DNA]</scope>
    <source>
        <strain evidence="1 2">COR2-253-APC-1A</strain>
    </source>
</reference>
<dbReference type="EMBL" id="JABAEW010000102">
    <property type="protein sequence ID" value="NMD89319.1"/>
    <property type="molecule type" value="Genomic_DNA"/>
</dbReference>
<accession>A0A848B6K4</accession>
<sequence length="138" mass="15168">MRKLHEMAADIRKLLETKFQAVRLSTAAASPQLINELRAIGTGKLPAVAVIVDQGFLTTSNRVRDDRVTLVLIDRFRAGSDEKTLSALAALEELFALFPADVTTIEGVHYLPSRFYSAGVDPAFVCFAYELTARQAII</sequence>
<evidence type="ECO:0000313" key="2">
    <source>
        <dbReference type="Proteomes" id="UP000576225"/>
    </source>
</evidence>
<organism evidence="1 2">
    <name type="scientific">Victivallis vadensis</name>
    <dbReference type="NCBI Taxonomy" id="172901"/>
    <lineage>
        <taxon>Bacteria</taxon>
        <taxon>Pseudomonadati</taxon>
        <taxon>Lentisphaerota</taxon>
        <taxon>Lentisphaeria</taxon>
        <taxon>Victivallales</taxon>
        <taxon>Victivallaceae</taxon>
        <taxon>Victivallis</taxon>
    </lineage>
</organism>
<comment type="caution">
    <text evidence="1">The sequence shown here is derived from an EMBL/GenBank/DDBJ whole genome shotgun (WGS) entry which is preliminary data.</text>
</comment>